<organism evidence="8 9">
    <name type="scientific">Silvimonas iriomotensis</name>
    <dbReference type="NCBI Taxonomy" id="449662"/>
    <lineage>
        <taxon>Bacteria</taxon>
        <taxon>Pseudomonadati</taxon>
        <taxon>Pseudomonadota</taxon>
        <taxon>Betaproteobacteria</taxon>
        <taxon>Neisseriales</taxon>
        <taxon>Chitinibacteraceae</taxon>
        <taxon>Silvimonas</taxon>
    </lineage>
</organism>
<evidence type="ECO:0000313" key="9">
    <source>
        <dbReference type="Proteomes" id="UP000637267"/>
    </source>
</evidence>
<feature type="domain" description="Radical SAM core" evidence="7">
    <location>
        <begin position="23"/>
        <end position="241"/>
    </location>
</feature>
<dbReference type="InterPro" id="IPR013785">
    <property type="entry name" value="Aldolase_TIM"/>
</dbReference>
<keyword evidence="9" id="KW-1185">Reference proteome</keyword>
<dbReference type="InterPro" id="IPR012840">
    <property type="entry name" value="NrdG2"/>
</dbReference>
<sequence length="241" mass="26729">MTDEAHARTPPKLGGVVPFSSCDYPGHLACVVFISGCPWRCHYCHNPHLQSRRKQASSPTWDDTLAWLHGRRGLLDAVVFCGGEPLAEYWLPHMMKQVRELGFRVALHTGGAYPARLKQCLPLLDWVGFDVKAPFASYEAVTQVRHSGKSARESLHLLIESGVEFECRTTIHPALHDETALLQLAGTLAVQGVEDFVLQPFRASGCASPLLLQQAIPPDWPGDATLARLRRVLPRTSIRTH</sequence>
<dbReference type="NCBIfam" id="TIGR02495">
    <property type="entry name" value="NrdG2"/>
    <property type="match status" value="1"/>
</dbReference>
<gene>
    <name evidence="8" type="ORF">GCM10010970_37250</name>
</gene>
<dbReference type="RefSeq" id="WP_188706435.1">
    <property type="nucleotide sequence ID" value="NZ_BMLX01000007.1"/>
</dbReference>
<evidence type="ECO:0000256" key="6">
    <source>
        <dbReference type="ARBA" id="ARBA00023014"/>
    </source>
</evidence>
<evidence type="ECO:0000256" key="4">
    <source>
        <dbReference type="ARBA" id="ARBA00022723"/>
    </source>
</evidence>
<keyword evidence="5" id="KW-0408">Iron</keyword>
<protein>
    <submittedName>
        <fullName evidence="8">Anaerobic ribonucleoside-triphosphate reductase activating protein</fullName>
    </submittedName>
</protein>
<dbReference type="CDD" id="cd01335">
    <property type="entry name" value="Radical_SAM"/>
    <property type="match status" value="1"/>
</dbReference>
<evidence type="ECO:0000313" key="8">
    <source>
        <dbReference type="EMBL" id="GGP23725.1"/>
    </source>
</evidence>
<evidence type="ECO:0000259" key="7">
    <source>
        <dbReference type="PROSITE" id="PS51918"/>
    </source>
</evidence>
<dbReference type="InterPro" id="IPR007197">
    <property type="entry name" value="rSAM"/>
</dbReference>
<dbReference type="Pfam" id="PF04055">
    <property type="entry name" value="Radical_SAM"/>
    <property type="match status" value="1"/>
</dbReference>
<dbReference type="SFLD" id="SFLDS00029">
    <property type="entry name" value="Radical_SAM"/>
    <property type="match status" value="1"/>
</dbReference>
<reference evidence="9" key="1">
    <citation type="journal article" date="2019" name="Int. J. Syst. Evol. Microbiol.">
        <title>The Global Catalogue of Microorganisms (GCM) 10K type strain sequencing project: providing services to taxonomists for standard genome sequencing and annotation.</title>
        <authorList>
            <consortium name="The Broad Institute Genomics Platform"/>
            <consortium name="The Broad Institute Genome Sequencing Center for Infectious Disease"/>
            <person name="Wu L."/>
            <person name="Ma J."/>
        </authorList>
    </citation>
    <scope>NUCLEOTIDE SEQUENCE [LARGE SCALE GENOMIC DNA]</scope>
    <source>
        <strain evidence="9">CGMCC 1.8859</strain>
    </source>
</reference>
<keyword evidence="6" id="KW-0411">Iron-sulfur</keyword>
<dbReference type="PANTHER" id="PTHR30352">
    <property type="entry name" value="PYRUVATE FORMATE-LYASE-ACTIVATING ENZYME"/>
    <property type="match status" value="1"/>
</dbReference>
<dbReference type="Proteomes" id="UP000637267">
    <property type="component" value="Unassembled WGS sequence"/>
</dbReference>
<dbReference type="Gene3D" id="3.20.20.70">
    <property type="entry name" value="Aldolase class I"/>
    <property type="match status" value="1"/>
</dbReference>
<dbReference type="EMBL" id="BMLX01000007">
    <property type="protein sequence ID" value="GGP23725.1"/>
    <property type="molecule type" value="Genomic_DNA"/>
</dbReference>
<dbReference type="InterPro" id="IPR058240">
    <property type="entry name" value="rSAM_sf"/>
</dbReference>
<name>A0ABQ2PEN4_9NEIS</name>
<dbReference type="PANTHER" id="PTHR30352:SF13">
    <property type="entry name" value="GLYCYL-RADICAL ENZYME ACTIVATING ENZYME YJJW-RELATED"/>
    <property type="match status" value="1"/>
</dbReference>
<dbReference type="SFLD" id="SFLDG01094">
    <property type="entry name" value="Uncharacterised_Radical_SAM_Su"/>
    <property type="match status" value="1"/>
</dbReference>
<evidence type="ECO:0000256" key="2">
    <source>
        <dbReference type="ARBA" id="ARBA00022485"/>
    </source>
</evidence>
<comment type="cofactor">
    <cofactor evidence="1">
        <name>[4Fe-4S] cluster</name>
        <dbReference type="ChEBI" id="CHEBI:49883"/>
    </cofactor>
</comment>
<evidence type="ECO:0000256" key="1">
    <source>
        <dbReference type="ARBA" id="ARBA00001966"/>
    </source>
</evidence>
<keyword evidence="2" id="KW-0004">4Fe-4S</keyword>
<dbReference type="InterPro" id="IPR034457">
    <property type="entry name" value="Organic_radical-activating"/>
</dbReference>
<keyword evidence="4" id="KW-0479">Metal-binding</keyword>
<accession>A0ABQ2PEN4</accession>
<proteinExistence type="predicted"/>
<dbReference type="PROSITE" id="PS51918">
    <property type="entry name" value="RADICAL_SAM"/>
    <property type="match status" value="1"/>
</dbReference>
<dbReference type="SUPFAM" id="SSF102114">
    <property type="entry name" value="Radical SAM enzymes"/>
    <property type="match status" value="1"/>
</dbReference>
<evidence type="ECO:0000256" key="5">
    <source>
        <dbReference type="ARBA" id="ARBA00023004"/>
    </source>
</evidence>
<evidence type="ECO:0000256" key="3">
    <source>
        <dbReference type="ARBA" id="ARBA00022691"/>
    </source>
</evidence>
<comment type="caution">
    <text evidence="8">The sequence shown here is derived from an EMBL/GenBank/DDBJ whole genome shotgun (WGS) entry which is preliminary data.</text>
</comment>
<keyword evidence="3" id="KW-0949">S-adenosyl-L-methionine</keyword>